<protein>
    <submittedName>
        <fullName evidence="1">Uncharacterized protein</fullName>
    </submittedName>
</protein>
<accession>A0ABV0U9B0</accession>
<keyword evidence="2" id="KW-1185">Reference proteome</keyword>
<dbReference type="Proteomes" id="UP001482620">
    <property type="component" value="Unassembled WGS sequence"/>
</dbReference>
<organism evidence="1 2">
    <name type="scientific">Ilyodon furcidens</name>
    <name type="common">goldbreast splitfin</name>
    <dbReference type="NCBI Taxonomy" id="33524"/>
    <lineage>
        <taxon>Eukaryota</taxon>
        <taxon>Metazoa</taxon>
        <taxon>Chordata</taxon>
        <taxon>Craniata</taxon>
        <taxon>Vertebrata</taxon>
        <taxon>Euteleostomi</taxon>
        <taxon>Actinopterygii</taxon>
        <taxon>Neopterygii</taxon>
        <taxon>Teleostei</taxon>
        <taxon>Neoteleostei</taxon>
        <taxon>Acanthomorphata</taxon>
        <taxon>Ovalentaria</taxon>
        <taxon>Atherinomorphae</taxon>
        <taxon>Cyprinodontiformes</taxon>
        <taxon>Goodeidae</taxon>
        <taxon>Ilyodon</taxon>
    </lineage>
</organism>
<evidence type="ECO:0000313" key="2">
    <source>
        <dbReference type="Proteomes" id="UP001482620"/>
    </source>
</evidence>
<comment type="caution">
    <text evidence="1">The sequence shown here is derived from an EMBL/GenBank/DDBJ whole genome shotgun (WGS) entry which is preliminary data.</text>
</comment>
<name>A0ABV0U9B0_9TELE</name>
<gene>
    <name evidence="1" type="ORF">ILYODFUR_028615</name>
</gene>
<reference evidence="1 2" key="1">
    <citation type="submission" date="2021-06" db="EMBL/GenBank/DDBJ databases">
        <authorList>
            <person name="Palmer J.M."/>
        </authorList>
    </citation>
    <scope>NUCLEOTIDE SEQUENCE [LARGE SCALE GENOMIC DNA]</scope>
    <source>
        <strain evidence="2">if_2019</strain>
        <tissue evidence="1">Muscle</tissue>
    </source>
</reference>
<dbReference type="EMBL" id="JAHRIQ010061864">
    <property type="protein sequence ID" value="MEQ2241759.1"/>
    <property type="molecule type" value="Genomic_DNA"/>
</dbReference>
<proteinExistence type="predicted"/>
<sequence>MPCALQQRMQVCQKSSGFCLCALFLPLLVLQGITELLRFMHTCIKSASTVSALELKWSWLQSTLLKLISLITSRITAPMIPATTRLLSLAPVYNLPAVPQDVVSKRTCLF</sequence>
<evidence type="ECO:0000313" key="1">
    <source>
        <dbReference type="EMBL" id="MEQ2241759.1"/>
    </source>
</evidence>